<evidence type="ECO:0000256" key="4">
    <source>
        <dbReference type="ARBA" id="ARBA00022692"/>
    </source>
</evidence>
<feature type="transmembrane region" description="Helical" evidence="7">
    <location>
        <begin position="133"/>
        <end position="156"/>
    </location>
</feature>
<keyword evidence="2" id="KW-1003">Cell membrane</keyword>
<evidence type="ECO:0000256" key="2">
    <source>
        <dbReference type="ARBA" id="ARBA00022475"/>
    </source>
</evidence>
<evidence type="ECO:0000256" key="7">
    <source>
        <dbReference type="SAM" id="Phobius"/>
    </source>
</evidence>
<keyword evidence="5 7" id="KW-1133">Transmembrane helix</keyword>
<dbReference type="PIRSF" id="PIRSF006066">
    <property type="entry name" value="HI0050"/>
    <property type="match status" value="1"/>
</dbReference>
<evidence type="ECO:0000256" key="5">
    <source>
        <dbReference type="ARBA" id="ARBA00022989"/>
    </source>
</evidence>
<feature type="transmembrane region" description="Helical" evidence="7">
    <location>
        <begin position="6"/>
        <end position="33"/>
    </location>
</feature>
<dbReference type="InterPro" id="IPR004681">
    <property type="entry name" value="TRAP_DctM"/>
</dbReference>
<dbReference type="GO" id="GO:0005886">
    <property type="term" value="C:plasma membrane"/>
    <property type="evidence" value="ECO:0007669"/>
    <property type="project" value="UniProtKB-SubCell"/>
</dbReference>
<evidence type="ECO:0000313" key="10">
    <source>
        <dbReference type="Proteomes" id="UP000190042"/>
    </source>
</evidence>
<dbReference type="NCBIfam" id="TIGR00786">
    <property type="entry name" value="dctM"/>
    <property type="match status" value="1"/>
</dbReference>
<feature type="transmembrane region" description="Helical" evidence="7">
    <location>
        <begin position="275"/>
        <end position="292"/>
    </location>
</feature>
<comment type="subcellular location">
    <subcellularLocation>
        <location evidence="1">Cell inner membrane</location>
        <topology evidence="1">Multi-pass membrane protein</topology>
    </subcellularLocation>
</comment>
<feature type="transmembrane region" description="Helical" evidence="7">
    <location>
        <begin position="312"/>
        <end position="343"/>
    </location>
</feature>
<keyword evidence="10" id="KW-1185">Reference proteome</keyword>
<evidence type="ECO:0000256" key="6">
    <source>
        <dbReference type="ARBA" id="ARBA00023136"/>
    </source>
</evidence>
<dbReference type="Pfam" id="PF06808">
    <property type="entry name" value="DctM"/>
    <property type="match status" value="1"/>
</dbReference>
<dbReference type="InterPro" id="IPR010656">
    <property type="entry name" value="DctM"/>
</dbReference>
<keyword evidence="6 7" id="KW-0472">Membrane</keyword>
<feature type="transmembrane region" description="Helical" evidence="7">
    <location>
        <begin position="239"/>
        <end position="255"/>
    </location>
</feature>
<feature type="transmembrane region" description="Helical" evidence="7">
    <location>
        <begin position="168"/>
        <end position="190"/>
    </location>
</feature>
<accession>A0A1T4Y8A6</accession>
<protein>
    <submittedName>
        <fullName evidence="9">C4-dicarboxylate transporter, DctM subunit</fullName>
    </submittedName>
</protein>
<reference evidence="10" key="1">
    <citation type="submission" date="2017-02" db="EMBL/GenBank/DDBJ databases">
        <authorList>
            <person name="Varghese N."/>
            <person name="Submissions S."/>
        </authorList>
    </citation>
    <scope>NUCLEOTIDE SEQUENCE [LARGE SCALE GENOMIC DNA]</scope>
    <source>
        <strain evidence="10">DSM 23966</strain>
    </source>
</reference>
<dbReference type="EMBL" id="FUYJ01000003">
    <property type="protein sequence ID" value="SKA97956.1"/>
    <property type="molecule type" value="Genomic_DNA"/>
</dbReference>
<sequence>MVTLFFAITVILFLLGVPMAITIGLSSIIYILLADITPMIVIQRLFTGADVSALMAIPFFILAGNLMLTGGLAQRILDLANSIIGRMTGGLALVTILGCMFFAAISGSAIATAAALGTLMIPAMVEKGYGRGFASAIVSNASPMGVIIPPSVSLIIYGSLSGASIKDLYIAGVPAGIIVGLSLLIVVYIISKKRGYKGSDEPFKFSDFYRAFLRSLWALGTPLILLGGVFLGIVTPTESGVVAVIYAIIVGMFIYRELKIKDIWGIFLDSARSTAVIMFIVANAALFAYVLAYENIPTMIVTNVMSISENPIMILLLINIILLFFGAFMDTMAILVIVVPMFLPVIQAIGVDPVLFGIIVVVNTAIGMATPPFGATLLISSNIGKHPLMGTARESGWLLFGLIVSLLVITYIPILIMFPLWGF</sequence>
<feature type="transmembrane region" description="Helical" evidence="7">
    <location>
        <begin position="88"/>
        <end position="121"/>
    </location>
</feature>
<dbReference type="AlphaFoldDB" id="A0A1T4Y8A6"/>
<name>A0A1T4Y8A6_9BACL</name>
<feature type="transmembrane region" description="Helical" evidence="7">
    <location>
        <begin position="399"/>
        <end position="421"/>
    </location>
</feature>
<proteinExistence type="predicted"/>
<keyword evidence="4 7" id="KW-0812">Transmembrane</keyword>
<keyword evidence="3" id="KW-0997">Cell inner membrane</keyword>
<dbReference type="PANTHER" id="PTHR33362">
    <property type="entry name" value="SIALIC ACID TRAP TRANSPORTER PERMEASE PROTEIN SIAT-RELATED"/>
    <property type="match status" value="1"/>
</dbReference>
<gene>
    <name evidence="9" type="ORF">SAMN04244570_1976</name>
</gene>
<dbReference type="GO" id="GO:0022857">
    <property type="term" value="F:transmembrane transporter activity"/>
    <property type="evidence" value="ECO:0007669"/>
    <property type="project" value="TreeGrafter"/>
</dbReference>
<evidence type="ECO:0000259" key="8">
    <source>
        <dbReference type="Pfam" id="PF06808"/>
    </source>
</evidence>
<dbReference type="Proteomes" id="UP000190042">
    <property type="component" value="Unassembled WGS sequence"/>
</dbReference>
<dbReference type="RefSeq" id="WP_078817499.1">
    <property type="nucleotide sequence ID" value="NZ_FUYJ01000003.1"/>
</dbReference>
<feature type="domain" description="TRAP C4-dicarboxylate transport system permease DctM subunit" evidence="8">
    <location>
        <begin position="7"/>
        <end position="413"/>
    </location>
</feature>
<evidence type="ECO:0000256" key="3">
    <source>
        <dbReference type="ARBA" id="ARBA00022519"/>
    </source>
</evidence>
<feature type="transmembrane region" description="Helical" evidence="7">
    <location>
        <begin position="211"/>
        <end position="233"/>
    </location>
</feature>
<feature type="transmembrane region" description="Helical" evidence="7">
    <location>
        <begin position="355"/>
        <end position="379"/>
    </location>
</feature>
<evidence type="ECO:0000256" key="1">
    <source>
        <dbReference type="ARBA" id="ARBA00004429"/>
    </source>
</evidence>
<organism evidence="9 10">
    <name type="scientific">Sporosarcina newyorkensis</name>
    <dbReference type="NCBI Taxonomy" id="759851"/>
    <lineage>
        <taxon>Bacteria</taxon>
        <taxon>Bacillati</taxon>
        <taxon>Bacillota</taxon>
        <taxon>Bacilli</taxon>
        <taxon>Bacillales</taxon>
        <taxon>Caryophanaceae</taxon>
        <taxon>Sporosarcina</taxon>
    </lineage>
</organism>
<evidence type="ECO:0000313" key="9">
    <source>
        <dbReference type="EMBL" id="SKA97956.1"/>
    </source>
</evidence>
<feature type="transmembrane region" description="Helical" evidence="7">
    <location>
        <begin position="45"/>
        <end position="68"/>
    </location>
</feature>